<sequence>MREALVARLLRDAPISAPVVAALREVPRHLFLPGMDPREAYRDEPIVTKRDDSGLPISSSSQPAIMAVMLDQLRVRPGDRVLEIGAGTGYNAALLACLAGPGGEVVSVDIDADLVDGARAHLTRAGYPGIGTARLRVERADGALGFPKRAPYDRIIATVGVWDLEPAWSDQLAPGGRLVVPLDLRGVQVSAAFERADGHWRSVSVVPAGFMRLRGPSAGPETERPYTDGTTIFLPEPRAVHTPPDGLTEPGVEVPSGVSATYRDVVHGANLWLATHDARWCVLTGPTERLTRPPTVMGAYAATGGLAAADGLAVLTAELGALGYGPAGPALAEELARMLRDWDRAGRPRCDSLRIEAYPLTGDTPRGEATVPKRHHVLVLGYTAAG</sequence>
<reference evidence="12 13" key="1">
    <citation type="journal article" date="2019" name="Int. J. Syst. Evol. Microbiol.">
        <title>The Global Catalogue of Microorganisms (GCM) 10K type strain sequencing project: providing services to taxonomists for standard genome sequencing and annotation.</title>
        <authorList>
            <consortium name="The Broad Institute Genomics Platform"/>
            <consortium name="The Broad Institute Genome Sequencing Center for Infectious Disease"/>
            <person name="Wu L."/>
            <person name="Ma J."/>
        </authorList>
    </citation>
    <scope>NUCLEOTIDE SEQUENCE [LARGE SCALE GENOMIC DNA]</scope>
    <source>
        <strain evidence="12 13">JCM 11136</strain>
    </source>
</reference>
<evidence type="ECO:0000256" key="5">
    <source>
        <dbReference type="ARBA" id="ARBA00022490"/>
    </source>
</evidence>
<keyword evidence="8" id="KW-0949">S-adenosyl-L-methionine</keyword>
<keyword evidence="13" id="KW-1185">Reference proteome</keyword>
<keyword evidence="5" id="KW-0963">Cytoplasm</keyword>
<protein>
    <recommendedName>
        <fullName evidence="4">Protein-L-isoaspartate O-methyltransferase</fullName>
        <ecNumber evidence="3">2.1.1.77</ecNumber>
    </recommendedName>
    <alternativeName>
        <fullName evidence="11">L-isoaspartyl protein carboxyl methyltransferase</fullName>
    </alternativeName>
    <alternativeName>
        <fullName evidence="9">Protein L-isoaspartyl methyltransferase</fullName>
    </alternativeName>
    <alternativeName>
        <fullName evidence="10">Protein-beta-aspartate methyltransferase</fullName>
    </alternativeName>
</protein>
<evidence type="ECO:0000313" key="12">
    <source>
        <dbReference type="EMBL" id="GAA0950996.1"/>
    </source>
</evidence>
<proteinExistence type="inferred from homology"/>
<dbReference type="SUPFAM" id="SSF53335">
    <property type="entry name" value="S-adenosyl-L-methionine-dependent methyltransferases"/>
    <property type="match status" value="1"/>
</dbReference>
<evidence type="ECO:0000256" key="7">
    <source>
        <dbReference type="ARBA" id="ARBA00022679"/>
    </source>
</evidence>
<accession>A0ABN1R3G2</accession>
<evidence type="ECO:0000256" key="1">
    <source>
        <dbReference type="ARBA" id="ARBA00004496"/>
    </source>
</evidence>
<dbReference type="NCBIfam" id="TIGR04364">
    <property type="entry name" value="methyltran_FxLD"/>
    <property type="match status" value="1"/>
</dbReference>
<comment type="caution">
    <text evidence="12">The sequence shown here is derived from an EMBL/GenBank/DDBJ whole genome shotgun (WGS) entry which is preliminary data.</text>
</comment>
<keyword evidence="6" id="KW-0489">Methyltransferase</keyword>
<dbReference type="InterPro" id="IPR027573">
    <property type="entry name" value="Methyltran_FxLD"/>
</dbReference>
<dbReference type="Proteomes" id="UP001501578">
    <property type="component" value="Unassembled WGS sequence"/>
</dbReference>
<dbReference type="InterPro" id="IPR029063">
    <property type="entry name" value="SAM-dependent_MTases_sf"/>
</dbReference>
<evidence type="ECO:0000256" key="6">
    <source>
        <dbReference type="ARBA" id="ARBA00022603"/>
    </source>
</evidence>
<evidence type="ECO:0000313" key="13">
    <source>
        <dbReference type="Proteomes" id="UP001501578"/>
    </source>
</evidence>
<gene>
    <name evidence="12" type="ORF">GCM10009560_71210</name>
</gene>
<evidence type="ECO:0000256" key="2">
    <source>
        <dbReference type="ARBA" id="ARBA00005369"/>
    </source>
</evidence>
<dbReference type="PANTHER" id="PTHR11579">
    <property type="entry name" value="PROTEIN-L-ISOASPARTATE O-METHYLTRANSFERASE"/>
    <property type="match status" value="1"/>
</dbReference>
<organism evidence="12 13">
    <name type="scientific">Nonomuraea longicatena</name>
    <dbReference type="NCBI Taxonomy" id="83682"/>
    <lineage>
        <taxon>Bacteria</taxon>
        <taxon>Bacillati</taxon>
        <taxon>Actinomycetota</taxon>
        <taxon>Actinomycetes</taxon>
        <taxon>Streptosporangiales</taxon>
        <taxon>Streptosporangiaceae</taxon>
        <taxon>Nonomuraea</taxon>
    </lineage>
</organism>
<keyword evidence="7" id="KW-0808">Transferase</keyword>
<dbReference type="CDD" id="cd02440">
    <property type="entry name" value="AdoMet_MTases"/>
    <property type="match status" value="1"/>
</dbReference>
<dbReference type="InterPro" id="IPR000682">
    <property type="entry name" value="PCMT"/>
</dbReference>
<dbReference type="Pfam" id="PF01135">
    <property type="entry name" value="PCMT"/>
    <property type="match status" value="1"/>
</dbReference>
<evidence type="ECO:0000256" key="11">
    <source>
        <dbReference type="ARBA" id="ARBA00031350"/>
    </source>
</evidence>
<evidence type="ECO:0000256" key="9">
    <source>
        <dbReference type="ARBA" id="ARBA00030757"/>
    </source>
</evidence>
<dbReference type="PANTHER" id="PTHR11579:SF0">
    <property type="entry name" value="PROTEIN-L-ISOASPARTATE(D-ASPARTATE) O-METHYLTRANSFERASE"/>
    <property type="match status" value="1"/>
</dbReference>
<evidence type="ECO:0000256" key="10">
    <source>
        <dbReference type="ARBA" id="ARBA00031323"/>
    </source>
</evidence>
<evidence type="ECO:0000256" key="4">
    <source>
        <dbReference type="ARBA" id="ARBA00013346"/>
    </source>
</evidence>
<comment type="subcellular location">
    <subcellularLocation>
        <location evidence="1">Cytoplasm</location>
    </subcellularLocation>
</comment>
<dbReference type="EC" id="2.1.1.77" evidence="3"/>
<evidence type="ECO:0000256" key="3">
    <source>
        <dbReference type="ARBA" id="ARBA00011890"/>
    </source>
</evidence>
<dbReference type="PROSITE" id="PS01279">
    <property type="entry name" value="PCMT"/>
    <property type="match status" value="1"/>
</dbReference>
<comment type="similarity">
    <text evidence="2">Belongs to the methyltransferase superfamily. L-isoaspartyl/D-aspartyl protein methyltransferase family.</text>
</comment>
<dbReference type="Gene3D" id="3.40.50.150">
    <property type="entry name" value="Vaccinia Virus protein VP39"/>
    <property type="match status" value="1"/>
</dbReference>
<name>A0ABN1R3G2_9ACTN</name>
<evidence type="ECO:0000256" key="8">
    <source>
        <dbReference type="ARBA" id="ARBA00022691"/>
    </source>
</evidence>
<dbReference type="EMBL" id="BAAAHQ010000049">
    <property type="protein sequence ID" value="GAA0950996.1"/>
    <property type="molecule type" value="Genomic_DNA"/>
</dbReference>